<evidence type="ECO:0000313" key="2">
    <source>
        <dbReference type="EMBL" id="MEH8018435.1"/>
    </source>
</evidence>
<accession>A0ABU8C8Z1</accession>
<feature type="chain" id="PRO_5045687663" evidence="1">
    <location>
        <begin position="21"/>
        <end position="289"/>
    </location>
</feature>
<reference evidence="2 3" key="1">
    <citation type="journal article" date="2023" name="Ecotoxicol. Environ. Saf.">
        <title>Mercury remediation potential of mercury-resistant strain Rheinheimera metallidurans sp. nov. isolated from a municipal waste dumping site.</title>
        <authorList>
            <person name="Yadav V."/>
            <person name="Manjhi A."/>
            <person name="Vadakedath N."/>
        </authorList>
    </citation>
    <scope>NUCLEOTIDE SEQUENCE [LARGE SCALE GENOMIC DNA]</scope>
    <source>
        <strain evidence="2 3">E-49</strain>
    </source>
</reference>
<evidence type="ECO:0000313" key="3">
    <source>
        <dbReference type="Proteomes" id="UP001375382"/>
    </source>
</evidence>
<dbReference type="RefSeq" id="WP_335736841.1">
    <property type="nucleotide sequence ID" value="NZ_JALAAR010000012.1"/>
</dbReference>
<proteinExistence type="predicted"/>
<dbReference type="EMBL" id="JALAAR010000012">
    <property type="protein sequence ID" value="MEH8018435.1"/>
    <property type="molecule type" value="Genomic_DNA"/>
</dbReference>
<keyword evidence="1" id="KW-0732">Signal</keyword>
<keyword evidence="3" id="KW-1185">Reference proteome</keyword>
<protein>
    <submittedName>
        <fullName evidence="2">Uncharacterized protein</fullName>
    </submittedName>
</protein>
<feature type="signal peptide" evidence="1">
    <location>
        <begin position="1"/>
        <end position="20"/>
    </location>
</feature>
<gene>
    <name evidence="2" type="ORF">MN202_14430</name>
</gene>
<organism evidence="2 3">
    <name type="scientific">Rheinheimera muenzenbergensis</name>
    <dbReference type="NCBI Taxonomy" id="1193628"/>
    <lineage>
        <taxon>Bacteria</taxon>
        <taxon>Pseudomonadati</taxon>
        <taxon>Pseudomonadota</taxon>
        <taxon>Gammaproteobacteria</taxon>
        <taxon>Chromatiales</taxon>
        <taxon>Chromatiaceae</taxon>
        <taxon>Rheinheimera</taxon>
    </lineage>
</organism>
<dbReference type="Proteomes" id="UP001375382">
    <property type="component" value="Unassembled WGS sequence"/>
</dbReference>
<sequence length="289" mass="32101">MASRLIVVTLLFSLSNCVFAFEFNQARIDLLVGSAWIKNKEKNHSVHTGQIISVMDEIVIDDNSEIYITYWHPQTKRQILTGLKKNKVNNTIWDTIKPANFEKSASSYFSTNTVVGGGSRDDGETKCLLPETLKLPTGVGKISLTAANCAIAEQIGMTAKLVYLKKAESIDGLAINTDTIAPGIYAIEFRFDKKVIHTSKLEITPLDEIKEAIQKVASNQQLASEYDFEEIQIIASYINGYTLLADKLVHRRINSSNNIESDADQDSAWPAIIKDFISNSFVPIALPQK</sequence>
<comment type="caution">
    <text evidence="2">The sequence shown here is derived from an EMBL/GenBank/DDBJ whole genome shotgun (WGS) entry which is preliminary data.</text>
</comment>
<name>A0ABU8C8Z1_9GAMM</name>
<evidence type="ECO:0000256" key="1">
    <source>
        <dbReference type="SAM" id="SignalP"/>
    </source>
</evidence>